<keyword evidence="5" id="KW-0732">Signal</keyword>
<reference evidence="7" key="1">
    <citation type="journal article" date="2019" name="Int. J. Syst. Evol. Microbiol.">
        <title>The Global Catalogue of Microorganisms (GCM) 10K type strain sequencing project: providing services to taxonomists for standard genome sequencing and annotation.</title>
        <authorList>
            <consortium name="The Broad Institute Genomics Platform"/>
            <consortium name="The Broad Institute Genome Sequencing Center for Infectious Disease"/>
            <person name="Wu L."/>
            <person name="Ma J."/>
        </authorList>
    </citation>
    <scope>NUCLEOTIDE SEQUENCE [LARGE SCALE GENOMIC DNA]</scope>
    <source>
        <strain evidence="7">CCUG 56108</strain>
    </source>
</reference>
<protein>
    <submittedName>
        <fullName evidence="6">Tetratricopeptide repeat protein</fullName>
    </submittedName>
</protein>
<dbReference type="SMART" id="SM00028">
    <property type="entry name" value="TPR"/>
    <property type="match status" value="3"/>
</dbReference>
<evidence type="ECO:0000256" key="5">
    <source>
        <dbReference type="SAM" id="SignalP"/>
    </source>
</evidence>
<accession>A0ABW3X261</accession>
<dbReference type="Gene3D" id="1.25.40.10">
    <property type="entry name" value="Tetratricopeptide repeat domain"/>
    <property type="match status" value="1"/>
</dbReference>
<proteinExistence type="predicted"/>
<keyword evidence="2 3" id="KW-0802">TPR repeat</keyword>
<evidence type="ECO:0000256" key="4">
    <source>
        <dbReference type="SAM" id="MobiDB-lite"/>
    </source>
</evidence>
<feature type="signal peptide" evidence="5">
    <location>
        <begin position="1"/>
        <end position="27"/>
    </location>
</feature>
<feature type="repeat" description="TPR" evidence="3">
    <location>
        <begin position="172"/>
        <end position="205"/>
    </location>
</feature>
<organism evidence="6 7">
    <name type="scientific">Methylobacterium marchantiae</name>
    <dbReference type="NCBI Taxonomy" id="600331"/>
    <lineage>
        <taxon>Bacteria</taxon>
        <taxon>Pseudomonadati</taxon>
        <taxon>Pseudomonadota</taxon>
        <taxon>Alphaproteobacteria</taxon>
        <taxon>Hyphomicrobiales</taxon>
        <taxon>Methylobacteriaceae</taxon>
        <taxon>Methylobacterium</taxon>
    </lineage>
</organism>
<keyword evidence="7" id="KW-1185">Reference proteome</keyword>
<evidence type="ECO:0000256" key="2">
    <source>
        <dbReference type="ARBA" id="ARBA00022803"/>
    </source>
</evidence>
<feature type="region of interest" description="Disordered" evidence="4">
    <location>
        <begin position="32"/>
        <end position="67"/>
    </location>
</feature>
<feature type="compositionally biased region" description="Basic and acidic residues" evidence="4">
    <location>
        <begin position="52"/>
        <end position="62"/>
    </location>
</feature>
<dbReference type="Pfam" id="PF07719">
    <property type="entry name" value="TPR_2"/>
    <property type="match status" value="1"/>
</dbReference>
<comment type="caution">
    <text evidence="6">The sequence shown here is derived from an EMBL/GenBank/DDBJ whole genome shotgun (WGS) entry which is preliminary data.</text>
</comment>
<dbReference type="EMBL" id="JBHTND010000032">
    <property type="protein sequence ID" value="MFD1303591.1"/>
    <property type="molecule type" value="Genomic_DNA"/>
</dbReference>
<dbReference type="PANTHER" id="PTHR45831:SF2">
    <property type="entry name" value="LD24721P"/>
    <property type="match status" value="1"/>
</dbReference>
<feature type="chain" id="PRO_5045104044" evidence="5">
    <location>
        <begin position="28"/>
        <end position="224"/>
    </location>
</feature>
<dbReference type="InterPro" id="IPR019734">
    <property type="entry name" value="TPR_rpt"/>
</dbReference>
<evidence type="ECO:0000313" key="7">
    <source>
        <dbReference type="Proteomes" id="UP001597176"/>
    </source>
</evidence>
<keyword evidence="1" id="KW-0677">Repeat</keyword>
<dbReference type="InterPro" id="IPR011990">
    <property type="entry name" value="TPR-like_helical_dom_sf"/>
</dbReference>
<sequence>MTLSRPFDTFLNVALLGAALLAFSASAAEALPPAGRGGDAHQGREANQNGESGKEAPKDAPKKAQAPSLDDLYARLKASEDDTEAKGISRLIEQRLGRSGSATADLLTERARQAMSSRDFPLAVELMDRATQLEPQWAEGWNRRATVFWLLTDQTNAVADLQRTLVLEPRHYEAWAALGRIYLSMDDKRRALDAFRRAASIYPRMEKLQGAIDKLAPDIEGRDL</sequence>
<dbReference type="PROSITE" id="PS50005">
    <property type="entry name" value="TPR"/>
    <property type="match status" value="1"/>
</dbReference>
<dbReference type="PANTHER" id="PTHR45831">
    <property type="entry name" value="LD24721P"/>
    <property type="match status" value="1"/>
</dbReference>
<evidence type="ECO:0000313" key="6">
    <source>
        <dbReference type="EMBL" id="MFD1303591.1"/>
    </source>
</evidence>
<dbReference type="SUPFAM" id="SSF48452">
    <property type="entry name" value="TPR-like"/>
    <property type="match status" value="1"/>
</dbReference>
<dbReference type="InterPro" id="IPR013105">
    <property type="entry name" value="TPR_2"/>
</dbReference>
<dbReference type="RefSeq" id="WP_238208161.1">
    <property type="nucleotide sequence ID" value="NZ_JBHTND010000032.1"/>
</dbReference>
<name>A0ABW3X261_9HYPH</name>
<evidence type="ECO:0000256" key="1">
    <source>
        <dbReference type="ARBA" id="ARBA00022737"/>
    </source>
</evidence>
<gene>
    <name evidence="6" type="ORF">ACFQ4G_18625</name>
</gene>
<dbReference type="Proteomes" id="UP001597176">
    <property type="component" value="Unassembled WGS sequence"/>
</dbReference>
<dbReference type="InterPro" id="IPR047150">
    <property type="entry name" value="SGT"/>
</dbReference>
<evidence type="ECO:0000256" key="3">
    <source>
        <dbReference type="PROSITE-ProRule" id="PRU00339"/>
    </source>
</evidence>